<dbReference type="GO" id="GO:0016020">
    <property type="term" value="C:membrane"/>
    <property type="evidence" value="ECO:0007669"/>
    <property type="project" value="GOC"/>
</dbReference>
<dbReference type="InterPro" id="IPR045363">
    <property type="entry name" value="CERK_C"/>
</dbReference>
<feature type="region of interest" description="Disordered" evidence="1">
    <location>
        <begin position="75"/>
        <end position="97"/>
    </location>
</feature>
<sequence length="737" mass="82754">MISSNPASAGDDKLASDVKGNMVSGNHIHSEKVENKQRNFQQQNCDILLNTFQIKKKRYKVLLNCDHIVWERLESKHSSASKNARHSEKTPASALPVVNEAAAQKEAEYEREQLSQRATYGSLSNVVHLREVVRVAKGSSKSATVRNAYQTLEQPTREAQGHATPTPTDQYLSVYYAERIVASSTDCNRWHIRRLTLHNNDSYIVAKWYENLQSLLQRYSETRVKRLLVFINPYGGRKMGLQIFERSCKPTIQLAGIDASCIITQRANQIRDILMSHDLTPFDAVCCVGGDGTVAEMINGLILRAMQDRNVCLRKPDDIPKPHLPIAIIPAGSTDAIVYSLHGTSDAQTATIHMVLGQRRGLDVCSIRNNDGIIRFCASAMGYGYLGDVAAKSEQYRWMGTKRYEYTGVKAFLSNRGYEAEVKMLLKDDETKGTLSPSQGELICHANCETCRKLASNDIDADKPSSSHSSLHLQHKMETKSTIDNEHSRNLDRNDSDKDYSNKPMEKQTQIKALIKEDYDDVITSDQERPISPSSTSTSSDNAQQPQYLQVAASDSQFGNNVPKWRIIRGEFFMITATNITCACTRSPNGMSKYCHLGDGHLDVVLVRKTNLLNNVRFVINTMGRNGDIRNLPFIEVYRTKQFIFKAKPNITPQDYNSIRGSCQPIADSYAEADANRPEGLYSSWNCDGEVINDLEITITSHRQLIDVFMRGPYIYSKPSLNNSDNKSIFCCCHSDT</sequence>
<dbReference type="KEGG" id="scac:106085818"/>
<dbReference type="SUPFAM" id="SSF111331">
    <property type="entry name" value="NAD kinase/diacylglycerol kinase-like"/>
    <property type="match status" value="1"/>
</dbReference>
<accession>A0A1I8Q850</accession>
<dbReference type="OrthoDB" id="530923at2759"/>
<dbReference type="Gene3D" id="2.60.200.40">
    <property type="match status" value="1"/>
</dbReference>
<evidence type="ECO:0000313" key="3">
    <source>
        <dbReference type="EnsemblMetazoa" id="SCAU014769-PA"/>
    </source>
</evidence>
<name>A0A1I8Q850_STOCA</name>
<dbReference type="STRING" id="35570.A0A1I8Q850"/>
<gene>
    <name evidence="3" type="primary">106085818</name>
</gene>
<dbReference type="InterPro" id="IPR016064">
    <property type="entry name" value="NAD/diacylglycerol_kinase_sf"/>
</dbReference>
<protein>
    <recommendedName>
        <fullName evidence="2">DAGKc domain-containing protein</fullName>
    </recommendedName>
</protein>
<dbReference type="PANTHER" id="PTHR12358">
    <property type="entry name" value="SPHINGOSINE KINASE"/>
    <property type="match status" value="1"/>
</dbReference>
<keyword evidence="4" id="KW-1185">Reference proteome</keyword>
<dbReference type="Proteomes" id="UP000095300">
    <property type="component" value="Unassembled WGS sequence"/>
</dbReference>
<organism evidence="3 4">
    <name type="scientific">Stomoxys calcitrans</name>
    <name type="common">Stable fly</name>
    <name type="synonym">Conops calcitrans</name>
    <dbReference type="NCBI Taxonomy" id="35570"/>
    <lineage>
        <taxon>Eukaryota</taxon>
        <taxon>Metazoa</taxon>
        <taxon>Ecdysozoa</taxon>
        <taxon>Arthropoda</taxon>
        <taxon>Hexapoda</taxon>
        <taxon>Insecta</taxon>
        <taxon>Pterygota</taxon>
        <taxon>Neoptera</taxon>
        <taxon>Endopterygota</taxon>
        <taxon>Diptera</taxon>
        <taxon>Brachycera</taxon>
        <taxon>Muscomorpha</taxon>
        <taxon>Muscoidea</taxon>
        <taxon>Muscidae</taxon>
        <taxon>Stomoxys</taxon>
    </lineage>
</organism>
<feature type="region of interest" description="Disordered" evidence="1">
    <location>
        <begin position="459"/>
        <end position="505"/>
    </location>
</feature>
<dbReference type="AlphaFoldDB" id="A0A1I8Q850"/>
<dbReference type="Pfam" id="PF19280">
    <property type="entry name" value="CERK_C"/>
    <property type="match status" value="1"/>
</dbReference>
<feature type="compositionally biased region" description="Basic and acidic residues" evidence="1">
    <location>
        <begin position="475"/>
        <end position="505"/>
    </location>
</feature>
<feature type="region of interest" description="Disordered" evidence="1">
    <location>
        <begin position="525"/>
        <end position="545"/>
    </location>
</feature>
<evidence type="ECO:0000313" key="4">
    <source>
        <dbReference type="Proteomes" id="UP000095300"/>
    </source>
</evidence>
<dbReference type="GO" id="GO:0001729">
    <property type="term" value="F:ceramide kinase activity"/>
    <property type="evidence" value="ECO:0007669"/>
    <property type="project" value="TreeGrafter"/>
</dbReference>
<dbReference type="InterPro" id="IPR017438">
    <property type="entry name" value="ATP-NAD_kinase_N"/>
</dbReference>
<dbReference type="InterPro" id="IPR001206">
    <property type="entry name" value="Diacylglycerol_kinase_cat_dom"/>
</dbReference>
<dbReference type="Pfam" id="PF00781">
    <property type="entry name" value="DAGK_cat"/>
    <property type="match status" value="1"/>
</dbReference>
<dbReference type="PROSITE" id="PS50146">
    <property type="entry name" value="DAGK"/>
    <property type="match status" value="1"/>
</dbReference>
<dbReference type="Gene3D" id="3.40.50.10330">
    <property type="entry name" value="Probable inorganic polyphosphate/atp-NAD kinase, domain 1"/>
    <property type="match status" value="1"/>
</dbReference>
<reference evidence="3" key="1">
    <citation type="submission" date="2020-05" db="UniProtKB">
        <authorList>
            <consortium name="EnsemblMetazoa"/>
        </authorList>
    </citation>
    <scope>IDENTIFICATION</scope>
    <source>
        <strain evidence="3">USDA</strain>
    </source>
</reference>
<dbReference type="GO" id="GO:0006672">
    <property type="term" value="P:ceramide metabolic process"/>
    <property type="evidence" value="ECO:0007669"/>
    <property type="project" value="TreeGrafter"/>
</dbReference>
<evidence type="ECO:0000259" key="2">
    <source>
        <dbReference type="PROSITE" id="PS50146"/>
    </source>
</evidence>
<dbReference type="PANTHER" id="PTHR12358:SF111">
    <property type="entry name" value="CERAMIDE KINASE, ISOFORM A"/>
    <property type="match status" value="1"/>
</dbReference>
<evidence type="ECO:0000256" key="1">
    <source>
        <dbReference type="SAM" id="MobiDB-lite"/>
    </source>
</evidence>
<dbReference type="InterPro" id="IPR050187">
    <property type="entry name" value="Lipid_Phosphate_FormReg"/>
</dbReference>
<feature type="region of interest" description="Disordered" evidence="1">
    <location>
        <begin position="1"/>
        <end position="23"/>
    </location>
</feature>
<dbReference type="VEuPathDB" id="VectorBase:SCAU014769"/>
<proteinExistence type="predicted"/>
<dbReference type="EnsemblMetazoa" id="SCAU014769-RA">
    <property type="protein sequence ID" value="SCAU014769-PA"/>
    <property type="gene ID" value="SCAU014769"/>
</dbReference>
<feature type="domain" description="DAGKc" evidence="2">
    <location>
        <begin position="222"/>
        <end position="371"/>
    </location>
</feature>
<dbReference type="SMART" id="SM00046">
    <property type="entry name" value="DAGKc"/>
    <property type="match status" value="1"/>
</dbReference>